<protein>
    <submittedName>
        <fullName evidence="1">Uncharacterized protein</fullName>
    </submittedName>
</protein>
<proteinExistence type="predicted"/>
<evidence type="ECO:0000313" key="2">
    <source>
        <dbReference type="Proteomes" id="UP000215914"/>
    </source>
</evidence>
<sequence>MIRSVAVPFLAGSVCFNKGVPKPTGSISSKPVPPGLTFGFGSGTNLYIILIN</sequence>
<accession>A0A9K3EKX6</accession>
<gene>
    <name evidence="1" type="ORF">HanXRQr2_Chr13g0592831</name>
</gene>
<dbReference type="Gramene" id="mRNA:HanXRQr2_Chr13g0592831">
    <property type="protein sequence ID" value="mRNA:HanXRQr2_Chr13g0592831"/>
    <property type="gene ID" value="HanXRQr2_Chr13g0592831"/>
</dbReference>
<reference evidence="1" key="2">
    <citation type="submission" date="2020-06" db="EMBL/GenBank/DDBJ databases">
        <title>Helianthus annuus Genome sequencing and assembly Release 2.</title>
        <authorList>
            <person name="Gouzy J."/>
            <person name="Langlade N."/>
            <person name="Munos S."/>
        </authorList>
    </citation>
    <scope>NUCLEOTIDE SEQUENCE</scope>
    <source>
        <tissue evidence="1">Leaves</tissue>
    </source>
</reference>
<name>A0A9K3EKX6_HELAN</name>
<reference evidence="1" key="1">
    <citation type="journal article" date="2017" name="Nature">
        <title>The sunflower genome provides insights into oil metabolism, flowering and Asterid evolution.</title>
        <authorList>
            <person name="Badouin H."/>
            <person name="Gouzy J."/>
            <person name="Grassa C.J."/>
            <person name="Murat F."/>
            <person name="Staton S.E."/>
            <person name="Cottret L."/>
            <person name="Lelandais-Briere C."/>
            <person name="Owens G.L."/>
            <person name="Carrere S."/>
            <person name="Mayjonade B."/>
            <person name="Legrand L."/>
            <person name="Gill N."/>
            <person name="Kane N.C."/>
            <person name="Bowers J.E."/>
            <person name="Hubner S."/>
            <person name="Bellec A."/>
            <person name="Berard A."/>
            <person name="Berges H."/>
            <person name="Blanchet N."/>
            <person name="Boniface M.C."/>
            <person name="Brunel D."/>
            <person name="Catrice O."/>
            <person name="Chaidir N."/>
            <person name="Claudel C."/>
            <person name="Donnadieu C."/>
            <person name="Faraut T."/>
            <person name="Fievet G."/>
            <person name="Helmstetter N."/>
            <person name="King M."/>
            <person name="Knapp S.J."/>
            <person name="Lai Z."/>
            <person name="Le Paslier M.C."/>
            <person name="Lippi Y."/>
            <person name="Lorenzon L."/>
            <person name="Mandel J.R."/>
            <person name="Marage G."/>
            <person name="Marchand G."/>
            <person name="Marquand E."/>
            <person name="Bret-Mestries E."/>
            <person name="Morien E."/>
            <person name="Nambeesan S."/>
            <person name="Nguyen T."/>
            <person name="Pegot-Espagnet P."/>
            <person name="Pouilly N."/>
            <person name="Raftis F."/>
            <person name="Sallet E."/>
            <person name="Schiex T."/>
            <person name="Thomas J."/>
            <person name="Vandecasteele C."/>
            <person name="Vares D."/>
            <person name="Vear F."/>
            <person name="Vautrin S."/>
            <person name="Crespi M."/>
            <person name="Mangin B."/>
            <person name="Burke J.M."/>
            <person name="Salse J."/>
            <person name="Munos S."/>
            <person name="Vincourt P."/>
            <person name="Rieseberg L.H."/>
            <person name="Langlade N.B."/>
        </authorList>
    </citation>
    <scope>NUCLEOTIDE SEQUENCE</scope>
    <source>
        <tissue evidence="1">Leaves</tissue>
    </source>
</reference>
<dbReference type="Proteomes" id="UP000215914">
    <property type="component" value="Unassembled WGS sequence"/>
</dbReference>
<evidence type="ECO:0000313" key="1">
    <source>
        <dbReference type="EMBL" id="KAF5773809.1"/>
    </source>
</evidence>
<dbReference type="AlphaFoldDB" id="A0A9K3EKX6"/>
<dbReference type="EMBL" id="MNCJ02000328">
    <property type="protein sequence ID" value="KAF5773809.1"/>
    <property type="molecule type" value="Genomic_DNA"/>
</dbReference>
<comment type="caution">
    <text evidence="1">The sequence shown here is derived from an EMBL/GenBank/DDBJ whole genome shotgun (WGS) entry which is preliminary data.</text>
</comment>
<organism evidence="1 2">
    <name type="scientific">Helianthus annuus</name>
    <name type="common">Common sunflower</name>
    <dbReference type="NCBI Taxonomy" id="4232"/>
    <lineage>
        <taxon>Eukaryota</taxon>
        <taxon>Viridiplantae</taxon>
        <taxon>Streptophyta</taxon>
        <taxon>Embryophyta</taxon>
        <taxon>Tracheophyta</taxon>
        <taxon>Spermatophyta</taxon>
        <taxon>Magnoliopsida</taxon>
        <taxon>eudicotyledons</taxon>
        <taxon>Gunneridae</taxon>
        <taxon>Pentapetalae</taxon>
        <taxon>asterids</taxon>
        <taxon>campanulids</taxon>
        <taxon>Asterales</taxon>
        <taxon>Asteraceae</taxon>
        <taxon>Asteroideae</taxon>
        <taxon>Heliantheae alliance</taxon>
        <taxon>Heliantheae</taxon>
        <taxon>Helianthus</taxon>
    </lineage>
</organism>
<keyword evidence="2" id="KW-1185">Reference proteome</keyword>